<organism evidence="5 6">
    <name type="scientific">Prolixibacter bellariivorans</name>
    <dbReference type="NCBI Taxonomy" id="314319"/>
    <lineage>
        <taxon>Bacteria</taxon>
        <taxon>Pseudomonadati</taxon>
        <taxon>Bacteroidota</taxon>
        <taxon>Bacteroidia</taxon>
        <taxon>Marinilabiliales</taxon>
        <taxon>Prolixibacteraceae</taxon>
        <taxon>Prolixibacter</taxon>
    </lineage>
</organism>
<dbReference type="Pfam" id="PF00675">
    <property type="entry name" value="Peptidase_M16"/>
    <property type="match status" value="1"/>
</dbReference>
<comment type="caution">
    <text evidence="5">The sequence shown here is derived from an EMBL/GenBank/DDBJ whole genome shotgun (WGS) entry which is preliminary data.</text>
</comment>
<keyword evidence="6" id="KW-1185">Reference proteome</keyword>
<dbReference type="RefSeq" id="WP_027585778.1">
    <property type="nucleotide sequence ID" value="NZ_BLAX01000001.1"/>
</dbReference>
<dbReference type="AlphaFoldDB" id="A0A5M4B2V4"/>
<dbReference type="Proteomes" id="UP000391834">
    <property type="component" value="Unassembled WGS sequence"/>
</dbReference>
<dbReference type="InterPro" id="IPR011249">
    <property type="entry name" value="Metalloenz_LuxS/M16"/>
</dbReference>
<dbReference type="InterPro" id="IPR007863">
    <property type="entry name" value="Peptidase_M16_C"/>
</dbReference>
<dbReference type="Gene3D" id="3.30.830.10">
    <property type="entry name" value="Metalloenzyme, LuxS/M16 peptidase-like"/>
    <property type="match status" value="2"/>
</dbReference>
<comment type="similarity">
    <text evidence="1">Belongs to the peptidase M16 family.</text>
</comment>
<keyword evidence="2" id="KW-0732">Signal</keyword>
<dbReference type="PANTHER" id="PTHR11851:SF49">
    <property type="entry name" value="MITOCHONDRIAL-PROCESSING PEPTIDASE SUBUNIT ALPHA"/>
    <property type="match status" value="1"/>
</dbReference>
<accession>A0A5M4B2V4</accession>
<feature type="domain" description="Peptidase M16 N-terminal" evidence="3">
    <location>
        <begin position="40"/>
        <end position="178"/>
    </location>
</feature>
<feature type="chain" id="PRO_5024393512" description="Peptidase M16" evidence="2">
    <location>
        <begin position="22"/>
        <end position="434"/>
    </location>
</feature>
<reference evidence="5 6" key="1">
    <citation type="submission" date="2019-10" db="EMBL/GenBank/DDBJ databases">
        <title>Prolixibacter strains distinguished by the presence of nitrate reductase genes were adept at nitrate-dependent anaerobic corrosion of metallic iron and carbon steel.</title>
        <authorList>
            <person name="Iino T."/>
            <person name="Shono N."/>
            <person name="Ito K."/>
            <person name="Nakamura R."/>
            <person name="Sueoka K."/>
            <person name="Harayama S."/>
            <person name="Ohkuma M."/>
        </authorList>
    </citation>
    <scope>NUCLEOTIDE SEQUENCE [LARGE SCALE GENOMIC DNA]</scope>
    <source>
        <strain evidence="5 6">JCM 13498</strain>
    </source>
</reference>
<protein>
    <recommendedName>
        <fullName evidence="7">Peptidase M16</fullName>
    </recommendedName>
</protein>
<name>A0A5M4B2V4_9BACT</name>
<dbReference type="InterPro" id="IPR050361">
    <property type="entry name" value="MPP/UQCRC_Complex"/>
</dbReference>
<proteinExistence type="inferred from homology"/>
<dbReference type="PANTHER" id="PTHR11851">
    <property type="entry name" value="METALLOPROTEASE"/>
    <property type="match status" value="1"/>
</dbReference>
<evidence type="ECO:0000256" key="1">
    <source>
        <dbReference type="ARBA" id="ARBA00007261"/>
    </source>
</evidence>
<evidence type="ECO:0000256" key="2">
    <source>
        <dbReference type="SAM" id="SignalP"/>
    </source>
</evidence>
<evidence type="ECO:0008006" key="7">
    <source>
        <dbReference type="Google" id="ProtNLM"/>
    </source>
</evidence>
<evidence type="ECO:0000313" key="5">
    <source>
        <dbReference type="EMBL" id="GET34133.1"/>
    </source>
</evidence>
<evidence type="ECO:0000259" key="3">
    <source>
        <dbReference type="Pfam" id="PF00675"/>
    </source>
</evidence>
<dbReference type="EMBL" id="BLAX01000001">
    <property type="protein sequence ID" value="GET34133.1"/>
    <property type="molecule type" value="Genomic_DNA"/>
</dbReference>
<dbReference type="Pfam" id="PF05193">
    <property type="entry name" value="Peptidase_M16_C"/>
    <property type="match status" value="1"/>
</dbReference>
<gene>
    <name evidence="5" type="ORF">PbJCM13498_29960</name>
</gene>
<evidence type="ECO:0000259" key="4">
    <source>
        <dbReference type="Pfam" id="PF05193"/>
    </source>
</evidence>
<dbReference type="OrthoDB" id="9811314at2"/>
<evidence type="ECO:0000313" key="6">
    <source>
        <dbReference type="Proteomes" id="UP000391834"/>
    </source>
</evidence>
<dbReference type="GO" id="GO:0046872">
    <property type="term" value="F:metal ion binding"/>
    <property type="evidence" value="ECO:0007669"/>
    <property type="project" value="InterPro"/>
</dbReference>
<feature type="signal peptide" evidence="2">
    <location>
        <begin position="1"/>
        <end position="21"/>
    </location>
</feature>
<sequence length="434" mass="48531">MKIQKYIFVMLLVSLSLGVQARNSVKEMTVNGLKVVFMPSSKQTVAAIMFFKGGTANYDAKQQGIGALTLAATSDCGTQKYSKDAFKNMADKYGVSVNGSARYDYAAISLECVKPYFSEGWKLFTEAVNHPVFEKKELGLLKQKLIAGIQNRKSNPDNTLSDMCMKNTFQGTRYAYQVPGTVETMKAFTQDGVKNYYNKLLNANRMVLVIVGNLEEQDIRKMVEKDFGSLPSTPVKPMPAAIATTIDTNSLHTESRKLSTNYIQGMLGAPAFTSPDSYAFRLAFNILRNKLFEEVRTKRNLSYAPQAFASTGFIPYSAVYVTTTKPNEAVTVMVNEMDTLKNDGFTDTDLRDSKSEYTTYYFMGKQSTYNTAYSLGVAKIKGSIDMTTHFIDHIDAVTLPQMQKVFSEYANGINWNYLGDESMIDKDVFNRKVE</sequence>
<dbReference type="SUPFAM" id="SSF63411">
    <property type="entry name" value="LuxS/MPP-like metallohydrolase"/>
    <property type="match status" value="2"/>
</dbReference>
<feature type="domain" description="Peptidase M16 C-terminal" evidence="4">
    <location>
        <begin position="188"/>
        <end position="355"/>
    </location>
</feature>
<dbReference type="InterPro" id="IPR011765">
    <property type="entry name" value="Pept_M16_N"/>
</dbReference>